<dbReference type="GeneID" id="28828479"/>
<feature type="transmembrane region" description="Helical" evidence="1">
    <location>
        <begin position="213"/>
        <end position="230"/>
    </location>
</feature>
<dbReference type="RefSeq" id="XP_018065982.1">
    <property type="nucleotide sequence ID" value="XM_018218753.1"/>
</dbReference>
<proteinExistence type="predicted"/>
<feature type="transmembrane region" description="Helical" evidence="1">
    <location>
        <begin position="128"/>
        <end position="147"/>
    </location>
</feature>
<gene>
    <name evidence="2" type="ORF">LY89DRAFT_722739</name>
</gene>
<keyword evidence="1" id="KW-0472">Membrane</keyword>
<dbReference type="Proteomes" id="UP000070700">
    <property type="component" value="Unassembled WGS sequence"/>
</dbReference>
<dbReference type="OrthoDB" id="3559929at2759"/>
<accession>A0A194WVK9</accession>
<feature type="transmembrane region" description="Helical" evidence="1">
    <location>
        <begin position="182"/>
        <end position="201"/>
    </location>
</feature>
<name>A0A194WVK9_MOLSC</name>
<dbReference type="KEGG" id="psco:LY89DRAFT_722739"/>
<feature type="transmembrane region" description="Helical" evidence="1">
    <location>
        <begin position="15"/>
        <end position="40"/>
    </location>
</feature>
<keyword evidence="1" id="KW-1133">Transmembrane helix</keyword>
<feature type="transmembrane region" description="Helical" evidence="1">
    <location>
        <begin position="100"/>
        <end position="121"/>
    </location>
</feature>
<evidence type="ECO:0000256" key="1">
    <source>
        <dbReference type="SAM" id="Phobius"/>
    </source>
</evidence>
<reference evidence="2 3" key="1">
    <citation type="submission" date="2015-10" db="EMBL/GenBank/DDBJ databases">
        <title>Full genome of DAOMC 229536 Phialocephala scopiformis, a fungal endophyte of spruce producing the potent anti-insectan compound rugulosin.</title>
        <authorList>
            <consortium name="DOE Joint Genome Institute"/>
            <person name="Walker A.K."/>
            <person name="Frasz S.L."/>
            <person name="Seifert K.A."/>
            <person name="Miller J.D."/>
            <person name="Mondo S.J."/>
            <person name="Labutti K."/>
            <person name="Lipzen A."/>
            <person name="Dockter R."/>
            <person name="Kennedy M."/>
            <person name="Grigoriev I.V."/>
            <person name="Spatafora J.W."/>
        </authorList>
    </citation>
    <scope>NUCLEOTIDE SEQUENCE [LARGE SCALE GENOMIC DNA]</scope>
    <source>
        <strain evidence="2 3">CBS 120377</strain>
    </source>
</reference>
<dbReference type="AlphaFoldDB" id="A0A194WVK9"/>
<dbReference type="PANTHER" id="PTHR37577:SF1">
    <property type="entry name" value="INTEGRAL MEMBRANE PROTEIN"/>
    <property type="match status" value="1"/>
</dbReference>
<dbReference type="PANTHER" id="PTHR37577">
    <property type="entry name" value="INTEGRAL MEMBRANE PROTEIN"/>
    <property type="match status" value="1"/>
</dbReference>
<organism evidence="2 3">
    <name type="scientific">Mollisia scopiformis</name>
    <name type="common">Conifer needle endophyte fungus</name>
    <name type="synonym">Phialocephala scopiformis</name>
    <dbReference type="NCBI Taxonomy" id="149040"/>
    <lineage>
        <taxon>Eukaryota</taxon>
        <taxon>Fungi</taxon>
        <taxon>Dikarya</taxon>
        <taxon>Ascomycota</taxon>
        <taxon>Pezizomycotina</taxon>
        <taxon>Leotiomycetes</taxon>
        <taxon>Helotiales</taxon>
        <taxon>Mollisiaceae</taxon>
        <taxon>Mollisia</taxon>
    </lineage>
</organism>
<evidence type="ECO:0000313" key="3">
    <source>
        <dbReference type="Proteomes" id="UP000070700"/>
    </source>
</evidence>
<dbReference type="InterPro" id="IPR053018">
    <property type="entry name" value="Elsinochrome_Biosynth-Asso"/>
</dbReference>
<protein>
    <submittedName>
        <fullName evidence="2">Uncharacterized protein</fullName>
    </submittedName>
</protein>
<keyword evidence="1" id="KW-0812">Transmembrane</keyword>
<evidence type="ECO:0000313" key="2">
    <source>
        <dbReference type="EMBL" id="KUJ11627.1"/>
    </source>
</evidence>
<dbReference type="EMBL" id="KQ947426">
    <property type="protein sequence ID" value="KUJ11627.1"/>
    <property type="molecule type" value="Genomic_DNA"/>
</dbReference>
<feature type="transmembrane region" description="Helical" evidence="1">
    <location>
        <begin position="67"/>
        <end position="88"/>
    </location>
</feature>
<keyword evidence="3" id="KW-1185">Reference proteome</keyword>
<sequence>MGAKCVDVGDANPDIAGIGIILSFSIQAGIAIVTSFYSFYLEWRVGPRSKSEGVAPYQEQLKIANEILLQGGDVQVMTGISLLLAAISQIDSLQLYHLHIVYDTVSFVGISLCASIACSFSPDMDGKYIRYTLIAIWALLYLAYASLFGTQLQSWNYDKTGHCYITSRIATADASHPYFDTIYLSITCLYVNIALIFAFSVTSNQPKIMSQLLCMYLAALQFPLHVYSVSALRKSNEPVLNSGSSEQQWGFGQVVAMILLANNVIVLLNGIQERRVKLMNPPPLSPRFQPYQQCRLFIIITKETSDELFASMLYVK</sequence>
<dbReference type="InParanoid" id="A0A194WVK9"/>
<feature type="transmembrane region" description="Helical" evidence="1">
    <location>
        <begin position="250"/>
        <end position="271"/>
    </location>
</feature>